<sequence>MTLTLRVTSALLVWTSRSVLSNWMARPSSCRFGTRLAKSASAPSPLPTTAAPTASS</sequence>
<dbReference type="WBParaSite" id="maker-uti_cns_0000225-snap-gene-2.12-mRNA-1">
    <property type="protein sequence ID" value="maker-uti_cns_0000225-snap-gene-2.12-mRNA-1"/>
    <property type="gene ID" value="maker-uti_cns_0000225-snap-gene-2.12"/>
</dbReference>
<organism evidence="2 4">
    <name type="scientific">Macrostomum lignano</name>
    <dbReference type="NCBI Taxonomy" id="282301"/>
    <lineage>
        <taxon>Eukaryota</taxon>
        <taxon>Metazoa</taxon>
        <taxon>Spiralia</taxon>
        <taxon>Lophotrochozoa</taxon>
        <taxon>Platyhelminthes</taxon>
        <taxon>Rhabditophora</taxon>
        <taxon>Macrostomorpha</taxon>
        <taxon>Macrostomida</taxon>
        <taxon>Macrostomidae</taxon>
        <taxon>Macrostomum</taxon>
    </lineage>
</organism>
<dbReference type="AlphaFoldDB" id="A0A1I8G066"/>
<keyword evidence="2" id="KW-1185">Reference proteome</keyword>
<dbReference type="WBParaSite" id="maker-uti_cns_0000504-snap-gene-0.2-mRNA-1">
    <property type="protein sequence ID" value="maker-uti_cns_0000504-snap-gene-0.2-mRNA-1"/>
    <property type="gene ID" value="maker-uti_cns_0000504-snap-gene-0.2"/>
</dbReference>
<accession>A0A1I8G066</accession>
<name>A0A1I8G066_9PLAT</name>
<dbReference type="Proteomes" id="UP000095280">
    <property type="component" value="Unplaced"/>
</dbReference>
<evidence type="ECO:0000313" key="4">
    <source>
        <dbReference type="WBParaSite" id="maker-uti_cns_0000504-snap-gene-0.2-mRNA-1"/>
    </source>
</evidence>
<evidence type="ECO:0000313" key="3">
    <source>
        <dbReference type="WBParaSite" id="maker-uti_cns_0000225-snap-gene-2.12-mRNA-1"/>
    </source>
</evidence>
<evidence type="ECO:0000256" key="1">
    <source>
        <dbReference type="SAM" id="SignalP"/>
    </source>
</evidence>
<protein>
    <submittedName>
        <fullName evidence="3 4">Secreted protein</fullName>
    </submittedName>
</protein>
<feature type="chain" id="PRO_5009845591" evidence="1">
    <location>
        <begin position="22"/>
        <end position="56"/>
    </location>
</feature>
<proteinExistence type="predicted"/>
<keyword evidence="1" id="KW-0732">Signal</keyword>
<evidence type="ECO:0000313" key="2">
    <source>
        <dbReference type="Proteomes" id="UP000095280"/>
    </source>
</evidence>
<feature type="signal peptide" evidence="1">
    <location>
        <begin position="1"/>
        <end position="21"/>
    </location>
</feature>
<reference evidence="3 4" key="1">
    <citation type="submission" date="2016-11" db="UniProtKB">
        <authorList>
            <consortium name="WormBaseParasite"/>
        </authorList>
    </citation>
    <scope>IDENTIFICATION</scope>
</reference>